<keyword evidence="9" id="KW-0256">Endoplasmic reticulum</keyword>
<comment type="catalytic activity">
    <reaction evidence="13">
        <text>an alpha-D-Glc-(1-&gt;3)-alpha-D-Glc-(1-&gt;3)-alpha-D-Man-(1-&gt;2)-alpha-D-Man-(1-&gt;2)-alpha-D-Man-(1-&gt;3)-[alpha-D-Man-(1-&gt;2)-alpha-D-Man-(1-&gt;3)-[alpha-D-Man-(1-&gt;2)-alpha-D-Man-(1-&gt;6)]-alpha-D-Man-(1-&gt;6)]-beta-D-Man-(1-&gt;4)-beta-D-GlcNAc-(1-&gt;4)-alpha-D-GlcNAc-diphospho-di-trans,poly-cis-dolichol + a di-trans,poly-cis-dolichyl beta-D-glucosyl phosphate = a alpha-D-Glc-(1-&gt;2)-alpha-D-Glc-(1-&gt;3)-alpha-D-Glc-(1-&gt;3)-alpha-D-Man-(1-&gt;2)-alpha-D-Man-(1-&gt;2)-alpha-D-Man-(1-&gt;3)-[alpha-D-Man-(1-&gt;2)-alpha-D-Man-(1-&gt;3)-[alpha-D-Man-(1-&gt;2)-alpha-D-Man-(1-&gt;6)]-alpha-D-Man-(1-&gt;6)]-beta-D-Man-(1-&gt;4)-beta-D-GlcNAc-(1-&gt;4)-alpha-D-GlcNAc-diphospho-di-trans,poly-cis-dolichol + a di-trans,poly-cis-dolichyl phosphate + H(+)</text>
        <dbReference type="Rhea" id="RHEA:29543"/>
        <dbReference type="Rhea" id="RHEA-COMP:19498"/>
        <dbReference type="Rhea" id="RHEA-COMP:19502"/>
        <dbReference type="Rhea" id="RHEA-COMP:19512"/>
        <dbReference type="Rhea" id="RHEA-COMP:19522"/>
        <dbReference type="ChEBI" id="CHEBI:15378"/>
        <dbReference type="ChEBI" id="CHEBI:57525"/>
        <dbReference type="ChEBI" id="CHEBI:57683"/>
        <dbReference type="ChEBI" id="CHEBI:132522"/>
        <dbReference type="ChEBI" id="CHEBI:132523"/>
        <dbReference type="EC" id="2.4.1.256"/>
    </reaction>
    <physiologicalReaction direction="left-to-right" evidence="13">
        <dbReference type="Rhea" id="RHEA:29544"/>
    </physiologicalReaction>
</comment>
<dbReference type="GO" id="GO:0006488">
    <property type="term" value="P:dolichol-linked oligosaccharide biosynthetic process"/>
    <property type="evidence" value="ECO:0007669"/>
    <property type="project" value="UniProtKB-UniRule"/>
</dbReference>
<feature type="transmembrane region" description="Helical" evidence="14">
    <location>
        <begin position="88"/>
        <end position="105"/>
    </location>
</feature>
<evidence type="ECO:0000256" key="7">
    <source>
        <dbReference type="ARBA" id="ARBA00022679"/>
    </source>
</evidence>
<keyword evidence="7 15" id="KW-0808">Transferase</keyword>
<proteinExistence type="inferred from homology"/>
<dbReference type="HOGENOM" id="CLU_017053_1_0_1"/>
<evidence type="ECO:0000256" key="2">
    <source>
        <dbReference type="ARBA" id="ARBA00004922"/>
    </source>
</evidence>
<feature type="transmembrane region" description="Helical" evidence="14">
    <location>
        <begin position="315"/>
        <end position="334"/>
    </location>
</feature>
<keyword evidence="10 14" id="KW-1133">Transmembrane helix</keyword>
<keyword evidence="16" id="KW-1185">Reference proteome</keyword>
<comment type="caution">
    <text evidence="14">Lacks conserved residue(s) required for the propagation of feature annotation.</text>
</comment>
<keyword evidence="11 14" id="KW-0472">Membrane</keyword>
<accession>A0A067MH92</accession>
<dbReference type="FunCoup" id="A0A067MH92">
    <property type="interactions" value="658"/>
</dbReference>
<feature type="transmembrane region" description="Helical" evidence="14">
    <location>
        <begin position="239"/>
        <end position="259"/>
    </location>
</feature>
<evidence type="ECO:0000313" key="16">
    <source>
        <dbReference type="Proteomes" id="UP000027195"/>
    </source>
</evidence>
<reference evidence="16" key="1">
    <citation type="journal article" date="2014" name="Proc. Natl. Acad. Sci. U.S.A.">
        <title>Extensive sampling of basidiomycete genomes demonstrates inadequacy of the white-rot/brown-rot paradigm for wood decay fungi.</title>
        <authorList>
            <person name="Riley R."/>
            <person name="Salamov A.A."/>
            <person name="Brown D.W."/>
            <person name="Nagy L.G."/>
            <person name="Floudas D."/>
            <person name="Held B.W."/>
            <person name="Levasseur A."/>
            <person name="Lombard V."/>
            <person name="Morin E."/>
            <person name="Otillar R."/>
            <person name="Lindquist E.A."/>
            <person name="Sun H."/>
            <person name="LaButti K.M."/>
            <person name="Schmutz J."/>
            <person name="Jabbour D."/>
            <person name="Luo H."/>
            <person name="Baker S.E."/>
            <person name="Pisabarro A.G."/>
            <person name="Walton J.D."/>
            <person name="Blanchette R.A."/>
            <person name="Henrissat B."/>
            <person name="Martin F."/>
            <person name="Cullen D."/>
            <person name="Hibbett D.S."/>
            <person name="Grigoriev I.V."/>
        </authorList>
    </citation>
    <scope>NUCLEOTIDE SEQUENCE [LARGE SCALE GENOMIC DNA]</scope>
    <source>
        <strain evidence="16">FD-172 SS1</strain>
    </source>
</reference>
<evidence type="ECO:0000256" key="11">
    <source>
        <dbReference type="ARBA" id="ARBA00023136"/>
    </source>
</evidence>
<comment type="function">
    <text evidence="12">Dol-P-Glc:Glc(2)Man(9)GlcNAc(2)-PP-Dol alpha-1,2-glucosyltransferase that operates in the biosynthetic pathway of dolichol-linked oligosaccharides, the glycan precursors employed in protein asparagine (N)-glycosylation. The assembly of dolichol-linked oligosaccharides begins on the cytosolic side of the endoplasmic reticulum membrane and finishes in its lumen. The sequential addition of sugars to dolichol pyrophosphate produces dolichol-linked oligosaccharides containing fourteen sugars, including two GlcNAcs, nine mannoses and three glucoses. Once assembled, the oligosaccharide is transferred from the lipid to nascent proteins by oligosaccharyltransferases. In the lumen of the endoplasmic reticulum, adds the third and last glucose residue from dolichyl phosphate glucose (Dol-P-Glc) onto the lipid-linked oligosaccharide intermediate Glc(2)Man(9)GlcNAc(2)-PP-Dol to produce Glc(3)Man(9)GlcNAc(2)-PP-Dol.</text>
</comment>
<dbReference type="EMBL" id="KL198034">
    <property type="protein sequence ID" value="KDQ15153.1"/>
    <property type="molecule type" value="Genomic_DNA"/>
</dbReference>
<feature type="transmembrane region" description="Helical" evidence="14">
    <location>
        <begin position="388"/>
        <end position="405"/>
    </location>
</feature>
<evidence type="ECO:0000256" key="5">
    <source>
        <dbReference type="ARBA" id="ARBA00018512"/>
    </source>
</evidence>
<dbReference type="Pfam" id="PF04922">
    <property type="entry name" value="DIE2_ALG10"/>
    <property type="match status" value="1"/>
</dbReference>
<feature type="transmembrane region" description="Helical" evidence="14">
    <location>
        <begin position="279"/>
        <end position="303"/>
    </location>
</feature>
<evidence type="ECO:0000256" key="3">
    <source>
        <dbReference type="ARBA" id="ARBA00010600"/>
    </source>
</evidence>
<dbReference type="OrthoDB" id="4769at2759"/>
<dbReference type="Proteomes" id="UP000027195">
    <property type="component" value="Unassembled WGS sequence"/>
</dbReference>
<organism evidence="15 16">
    <name type="scientific">Botryobasidium botryosum (strain FD-172 SS1)</name>
    <dbReference type="NCBI Taxonomy" id="930990"/>
    <lineage>
        <taxon>Eukaryota</taxon>
        <taxon>Fungi</taxon>
        <taxon>Dikarya</taxon>
        <taxon>Basidiomycota</taxon>
        <taxon>Agaricomycotina</taxon>
        <taxon>Agaricomycetes</taxon>
        <taxon>Cantharellales</taxon>
        <taxon>Botryobasidiaceae</taxon>
        <taxon>Botryobasidium</taxon>
    </lineage>
</organism>
<name>A0A067MH92_BOTB1</name>
<dbReference type="AlphaFoldDB" id="A0A067MH92"/>
<dbReference type="GO" id="GO:0106073">
    <property type="term" value="F:dolichyl pyrophosphate Glc2Man9GlcNAc2 alpha-1,2-glucosyltransferase activity"/>
    <property type="evidence" value="ECO:0007669"/>
    <property type="project" value="UniProtKB-UniRule"/>
</dbReference>
<feature type="transmembrane region" description="Helical" evidence="14">
    <location>
        <begin position="425"/>
        <end position="449"/>
    </location>
</feature>
<evidence type="ECO:0000313" key="15">
    <source>
        <dbReference type="EMBL" id="KDQ15153.1"/>
    </source>
</evidence>
<evidence type="ECO:0000256" key="9">
    <source>
        <dbReference type="ARBA" id="ARBA00022824"/>
    </source>
</evidence>
<dbReference type="STRING" id="930990.A0A067MH92"/>
<evidence type="ECO:0000256" key="10">
    <source>
        <dbReference type="ARBA" id="ARBA00022989"/>
    </source>
</evidence>
<gene>
    <name evidence="15" type="ORF">BOTBODRAFT_55002</name>
</gene>
<dbReference type="EC" id="2.4.1.256" evidence="4 14"/>
<comment type="subcellular location">
    <subcellularLocation>
        <location evidence="1">Endoplasmic reticulum membrane</location>
        <topology evidence="1">Multi-pass membrane protein</topology>
    </subcellularLocation>
</comment>
<dbReference type="PANTHER" id="PTHR12989:SF10">
    <property type="entry name" value="DOL-P-GLC:GLC(2)MAN(9)GLCNAC(2)-PP-DOL ALPHA-1,2-GLUCOSYLTRANSFERASE-RELATED"/>
    <property type="match status" value="1"/>
</dbReference>
<evidence type="ECO:0000256" key="14">
    <source>
        <dbReference type="PIRNR" id="PIRNR028810"/>
    </source>
</evidence>
<dbReference type="InParanoid" id="A0A067MH92"/>
<protein>
    <recommendedName>
        <fullName evidence="5 14">Dol-P-Glc:Glc(2)Man(9)GlcNAc(2)-PP-Dol alpha-1,2-glucosyltransferase</fullName>
        <ecNumber evidence="4 14">2.4.1.256</ecNumber>
    </recommendedName>
</protein>
<evidence type="ECO:0000256" key="12">
    <source>
        <dbReference type="ARBA" id="ARBA00044727"/>
    </source>
</evidence>
<sequence>MLSFPQETTYYVAYVAFNIILARHVNDIVQEPYMDEPFHIPQAQAYCRGDWLVWDPKITTPPGLYILSVILKRVFIMKCSTPMLRMTNLLLLALLPPILSHLLALKRRTNPPETLLAPTMESIVISTFPIAWFFAFLYYTDLGSLVFVLLTIVTARKRMHWLAALLGFISCTFRQTNIIWVLFALASSAIARLHTPPSPATPSSDKGTGAALHNPPAHSSTFVDIFRAVQSLIPLVPSLIYDTIPYLVLTMAFAVFVYLNEGLVLGDKSNHTIALHIPQIYYFFAFSSLFGLPVLISGEGGVVGLANDVRKRMKALTSLLLTGLIMVSVYFYTIHHPFLLSDNRHYTFYVWNRIYRFHPLVPLLLSPLYLACFWAWHLRLRKQTLLEAILFLSSLVIVLLPAPLLEPRYFLIPYILLRAQVSEPSAVGLLAEGGWYALLNWVTMYVFLYKERAGVGRFMW</sequence>
<dbReference type="GO" id="GO:0005789">
    <property type="term" value="C:endoplasmic reticulum membrane"/>
    <property type="evidence" value="ECO:0007669"/>
    <property type="project" value="UniProtKB-SubCell"/>
</dbReference>
<feature type="transmembrane region" description="Helical" evidence="14">
    <location>
        <begin position="354"/>
        <end position="376"/>
    </location>
</feature>
<evidence type="ECO:0000256" key="6">
    <source>
        <dbReference type="ARBA" id="ARBA00022676"/>
    </source>
</evidence>
<dbReference type="PIRSF" id="PIRSF028810">
    <property type="entry name" value="Alpha1_2_glucosyltferase_Alg10"/>
    <property type="match status" value="1"/>
</dbReference>
<feature type="transmembrane region" description="Helical" evidence="14">
    <location>
        <begin position="58"/>
        <end position="76"/>
    </location>
</feature>
<evidence type="ECO:0000256" key="1">
    <source>
        <dbReference type="ARBA" id="ARBA00004477"/>
    </source>
</evidence>
<keyword evidence="6 14" id="KW-0328">Glycosyltransferase</keyword>
<dbReference type="InterPro" id="IPR016900">
    <property type="entry name" value="Alg10"/>
</dbReference>
<feature type="transmembrane region" description="Helical" evidence="14">
    <location>
        <begin position="130"/>
        <end position="153"/>
    </location>
</feature>
<evidence type="ECO:0000256" key="8">
    <source>
        <dbReference type="ARBA" id="ARBA00022692"/>
    </source>
</evidence>
<comment type="pathway">
    <text evidence="2">Protein modification; protein glycosylation.</text>
</comment>
<evidence type="ECO:0000256" key="4">
    <source>
        <dbReference type="ARBA" id="ARBA00011967"/>
    </source>
</evidence>
<keyword evidence="8 14" id="KW-0812">Transmembrane</keyword>
<comment type="similarity">
    <text evidence="3 14">Belongs to the ALG10 glucosyltransferase family.</text>
</comment>
<evidence type="ECO:0000256" key="13">
    <source>
        <dbReference type="ARBA" id="ARBA00048064"/>
    </source>
</evidence>
<dbReference type="PANTHER" id="PTHR12989">
    <property type="entry name" value="ALPHA-1,2-GLUCOSYLTRANSFERASE ALG10"/>
    <property type="match status" value="1"/>
</dbReference>